<name>A0A7X3G6E5_9BURK</name>
<dbReference type="PANTHER" id="PTHR30160:SF1">
    <property type="entry name" value="LIPOPOLYSACCHARIDE 1,2-N-ACETYLGLUCOSAMINETRANSFERASE-RELATED"/>
    <property type="match status" value="1"/>
</dbReference>
<evidence type="ECO:0000256" key="2">
    <source>
        <dbReference type="ARBA" id="ARBA00022679"/>
    </source>
</evidence>
<comment type="caution">
    <text evidence="3">The sequence shown here is derived from an EMBL/GenBank/DDBJ whole genome shotgun (WGS) entry which is preliminary data.</text>
</comment>
<dbReference type="PANTHER" id="PTHR30160">
    <property type="entry name" value="TETRAACYLDISACCHARIDE 4'-KINASE-RELATED"/>
    <property type="match status" value="1"/>
</dbReference>
<organism evidence="3 4">
    <name type="scientific">Massilia cellulosiltytica</name>
    <dbReference type="NCBI Taxonomy" id="2683234"/>
    <lineage>
        <taxon>Bacteria</taxon>
        <taxon>Pseudomonadati</taxon>
        <taxon>Pseudomonadota</taxon>
        <taxon>Betaproteobacteria</taxon>
        <taxon>Burkholderiales</taxon>
        <taxon>Oxalobacteraceae</taxon>
        <taxon>Telluria group</taxon>
        <taxon>Massilia</taxon>
    </lineage>
</organism>
<evidence type="ECO:0000313" key="4">
    <source>
        <dbReference type="Proteomes" id="UP000443353"/>
    </source>
</evidence>
<dbReference type="SUPFAM" id="SSF53756">
    <property type="entry name" value="UDP-Glycosyltransferase/glycogen phosphorylase"/>
    <property type="match status" value="1"/>
</dbReference>
<dbReference type="GO" id="GO:0009244">
    <property type="term" value="P:lipopolysaccharide core region biosynthetic process"/>
    <property type="evidence" value="ECO:0007669"/>
    <property type="project" value="TreeGrafter"/>
</dbReference>
<dbReference type="InterPro" id="IPR002201">
    <property type="entry name" value="Glyco_trans_9"/>
</dbReference>
<sequence length="350" mass="38204">MYRRPLLQRLDPPSVIVFRALHLGDMLCTVPALRALRAAVPRAHIALVGLPWAQQFADRFSAYVDEFIAFPGHPLLPEQPVRHDALARFYNSLCTRQFALALQLHGSGDVSNDIVSGFGAQAMAGFCRGAPVVRDRTVLFPYPEIGAEPERLLSLMEQLGAPSTGVHLEFPLSRDDEDEWRASGLGASLTPGAYLCIHPGARKRDKCWPAALFAKVGDRLAAEFGLKVVLTGSAEEADLTADVASRMHHPPVDAAAPISIGAMAVLMRDARLLLCNDTGVSHIAAGLRLKSIVVFSKADIARWAPLDRHTHRCIWDPGAERAQVVLQHARALLAGTAPSRQRSVGMWPYW</sequence>
<evidence type="ECO:0000313" key="3">
    <source>
        <dbReference type="EMBL" id="MVW64300.1"/>
    </source>
</evidence>
<dbReference type="Gene3D" id="3.40.50.2000">
    <property type="entry name" value="Glycogen Phosphorylase B"/>
    <property type="match status" value="2"/>
</dbReference>
<dbReference type="RefSeq" id="WP_160410795.1">
    <property type="nucleotide sequence ID" value="NZ_WSES01000013.1"/>
</dbReference>
<keyword evidence="4" id="KW-1185">Reference proteome</keyword>
<reference evidence="3 4" key="1">
    <citation type="submission" date="2019-12" db="EMBL/GenBank/DDBJ databases">
        <authorList>
            <person name="Li C."/>
            <person name="Zhao J."/>
        </authorList>
    </citation>
    <scope>NUCLEOTIDE SEQUENCE [LARGE SCALE GENOMIC DNA]</scope>
    <source>
        <strain evidence="3 4">NEAU-DD11</strain>
    </source>
</reference>
<dbReference type="Pfam" id="PF01075">
    <property type="entry name" value="Glyco_transf_9"/>
    <property type="match status" value="1"/>
</dbReference>
<evidence type="ECO:0000256" key="1">
    <source>
        <dbReference type="ARBA" id="ARBA00022676"/>
    </source>
</evidence>
<dbReference type="GO" id="GO:0008713">
    <property type="term" value="F:ADP-heptose-lipopolysaccharide heptosyltransferase activity"/>
    <property type="evidence" value="ECO:0007669"/>
    <property type="project" value="TreeGrafter"/>
</dbReference>
<protein>
    <submittedName>
        <fullName evidence="3">LPS biosynthesis glycosyltransferase</fullName>
    </submittedName>
</protein>
<dbReference type="CDD" id="cd03789">
    <property type="entry name" value="GT9_LPS_heptosyltransferase"/>
    <property type="match status" value="1"/>
</dbReference>
<proteinExistence type="predicted"/>
<dbReference type="Proteomes" id="UP000443353">
    <property type="component" value="Unassembled WGS sequence"/>
</dbReference>
<gene>
    <name evidence="3" type="ORF">GPY61_30685</name>
</gene>
<keyword evidence="2 3" id="KW-0808">Transferase</keyword>
<dbReference type="AlphaFoldDB" id="A0A7X3G6E5"/>
<accession>A0A7X3G6E5</accession>
<dbReference type="InterPro" id="IPR051199">
    <property type="entry name" value="LPS_LOS_Heptosyltrfase"/>
</dbReference>
<keyword evidence="1" id="KW-0328">Glycosyltransferase</keyword>
<dbReference type="GO" id="GO:0005829">
    <property type="term" value="C:cytosol"/>
    <property type="evidence" value="ECO:0007669"/>
    <property type="project" value="TreeGrafter"/>
</dbReference>
<dbReference type="EMBL" id="WSES01000013">
    <property type="protein sequence ID" value="MVW64300.1"/>
    <property type="molecule type" value="Genomic_DNA"/>
</dbReference>